<gene>
    <name evidence="2" type="ORF">M4486_09885</name>
</gene>
<organism evidence="2 3">
    <name type="scientific">Brachybacterium kimchii</name>
    <dbReference type="NCBI Taxonomy" id="2942909"/>
    <lineage>
        <taxon>Bacteria</taxon>
        <taxon>Bacillati</taxon>
        <taxon>Actinomycetota</taxon>
        <taxon>Actinomycetes</taxon>
        <taxon>Micrococcales</taxon>
        <taxon>Dermabacteraceae</taxon>
        <taxon>Brachybacterium</taxon>
    </lineage>
</organism>
<accession>A0ABY4NCG8</accession>
<keyword evidence="3" id="KW-1185">Reference proteome</keyword>
<protein>
    <submittedName>
        <fullName evidence="2">HAD family phosphatase</fullName>
    </submittedName>
</protein>
<dbReference type="InterPro" id="IPR023214">
    <property type="entry name" value="HAD_sf"/>
</dbReference>
<reference evidence="2" key="1">
    <citation type="submission" date="2022-05" db="EMBL/GenBank/DDBJ databases">
        <title>Genomic analysis of Brachybacterium sp. CBA3104.</title>
        <authorList>
            <person name="Roh S.W."/>
            <person name="Kim Y.B."/>
            <person name="Kim Y."/>
        </authorList>
    </citation>
    <scope>NUCLEOTIDE SEQUENCE</scope>
    <source>
        <strain evidence="2">CBA3104</strain>
    </source>
</reference>
<proteinExistence type="predicted"/>
<dbReference type="EMBL" id="CP097218">
    <property type="protein sequence ID" value="UQN31556.1"/>
    <property type="molecule type" value="Genomic_DNA"/>
</dbReference>
<dbReference type="Pfam" id="PF13419">
    <property type="entry name" value="HAD_2"/>
    <property type="match status" value="1"/>
</dbReference>
<dbReference type="SFLD" id="SFLDS00003">
    <property type="entry name" value="Haloacid_Dehalogenase"/>
    <property type="match status" value="1"/>
</dbReference>
<sequence length="253" mass="26537">MNTPAPTPGPAPAPAASSPASASSAAAAPGTSGDRFREAFGDWTPRAVVFDCDGMLLDTETAWSHRTQPAILARYGVDPAAAEGALPLGLTVEDASRVIADLAGAPYEDVLHATRERFRSDVAGDLDVLPGVHEVLAATSARVPIACASNSWHEMLEDKLGRAGLRDYFRVLESADTVERGKPFPDMYEAGARALGARPAQALAFEDSHTGAQAARSAGLRLITIPQDGEAPPADLSLRTLADPGLLSWIESW</sequence>
<dbReference type="PANTHER" id="PTHR18901">
    <property type="entry name" value="2-DEOXYGLUCOSE-6-PHOSPHATE PHOSPHATASE 2"/>
    <property type="match status" value="1"/>
</dbReference>
<dbReference type="SFLD" id="SFLDG01129">
    <property type="entry name" value="C1.5:_HAD__Beta-PGM__Phosphata"/>
    <property type="match status" value="1"/>
</dbReference>
<feature type="compositionally biased region" description="Pro residues" evidence="1">
    <location>
        <begin position="1"/>
        <end position="13"/>
    </location>
</feature>
<name>A0ABY4NCG8_9MICO</name>
<feature type="region of interest" description="Disordered" evidence="1">
    <location>
        <begin position="1"/>
        <end position="37"/>
    </location>
</feature>
<dbReference type="InterPro" id="IPR036412">
    <property type="entry name" value="HAD-like_sf"/>
</dbReference>
<dbReference type="Gene3D" id="3.40.50.1000">
    <property type="entry name" value="HAD superfamily/HAD-like"/>
    <property type="match status" value="1"/>
</dbReference>
<evidence type="ECO:0000256" key="1">
    <source>
        <dbReference type="SAM" id="MobiDB-lite"/>
    </source>
</evidence>
<dbReference type="Proteomes" id="UP001055868">
    <property type="component" value="Chromosome"/>
</dbReference>
<dbReference type="RefSeq" id="WP_249480971.1">
    <property type="nucleotide sequence ID" value="NZ_CP097218.1"/>
</dbReference>
<dbReference type="InterPro" id="IPR006439">
    <property type="entry name" value="HAD-SF_hydro_IA"/>
</dbReference>
<feature type="compositionally biased region" description="Low complexity" evidence="1">
    <location>
        <begin position="14"/>
        <end position="33"/>
    </location>
</feature>
<dbReference type="NCBIfam" id="TIGR01509">
    <property type="entry name" value="HAD-SF-IA-v3"/>
    <property type="match status" value="1"/>
</dbReference>
<dbReference type="InterPro" id="IPR023198">
    <property type="entry name" value="PGP-like_dom2"/>
</dbReference>
<dbReference type="Gene3D" id="1.10.150.240">
    <property type="entry name" value="Putative phosphatase, domain 2"/>
    <property type="match status" value="1"/>
</dbReference>
<evidence type="ECO:0000313" key="2">
    <source>
        <dbReference type="EMBL" id="UQN31556.1"/>
    </source>
</evidence>
<dbReference type="SUPFAM" id="SSF56784">
    <property type="entry name" value="HAD-like"/>
    <property type="match status" value="1"/>
</dbReference>
<dbReference type="PANTHER" id="PTHR18901:SF38">
    <property type="entry name" value="PSEUDOURIDINE-5'-PHOSPHATASE"/>
    <property type="match status" value="1"/>
</dbReference>
<dbReference type="PRINTS" id="PR00413">
    <property type="entry name" value="HADHALOGNASE"/>
</dbReference>
<dbReference type="CDD" id="cd07505">
    <property type="entry name" value="HAD_BPGM-like"/>
    <property type="match status" value="1"/>
</dbReference>
<evidence type="ECO:0000313" key="3">
    <source>
        <dbReference type="Proteomes" id="UP001055868"/>
    </source>
</evidence>
<dbReference type="InterPro" id="IPR041492">
    <property type="entry name" value="HAD_2"/>
</dbReference>